<dbReference type="Pfam" id="PF00271">
    <property type="entry name" value="Helicase_C"/>
    <property type="match status" value="1"/>
</dbReference>
<dbReference type="Pfam" id="PF11898">
    <property type="entry name" value="DUF3418"/>
    <property type="match status" value="1"/>
</dbReference>
<dbReference type="InterPro" id="IPR011545">
    <property type="entry name" value="DEAD/DEAH_box_helicase_dom"/>
</dbReference>
<dbReference type="NCBIfam" id="TIGR01967">
    <property type="entry name" value="DEAH_box_HrpA"/>
    <property type="match status" value="1"/>
</dbReference>
<evidence type="ECO:0000256" key="4">
    <source>
        <dbReference type="ARBA" id="ARBA00022801"/>
    </source>
</evidence>
<gene>
    <name evidence="10" type="ordered locus">Cwoe_0267</name>
</gene>
<dbReference type="PROSITE" id="PS51194">
    <property type="entry name" value="HELICASE_CTER"/>
    <property type="match status" value="1"/>
</dbReference>
<evidence type="ECO:0000256" key="6">
    <source>
        <dbReference type="ARBA" id="ARBA00022840"/>
    </source>
</evidence>
<dbReference type="GO" id="GO:0005524">
    <property type="term" value="F:ATP binding"/>
    <property type="evidence" value="ECO:0007669"/>
    <property type="project" value="UniProtKB-KW"/>
</dbReference>
<dbReference type="HOGENOM" id="CLU_001832_3_1_11"/>
<dbReference type="PANTHER" id="PTHR18934:SF99">
    <property type="entry name" value="ATP-DEPENDENT RNA HELICASE DHX37-RELATED"/>
    <property type="match status" value="1"/>
</dbReference>
<dbReference type="Gene3D" id="1.20.120.1080">
    <property type="match status" value="1"/>
</dbReference>
<feature type="domain" description="Helicase ATP-binding" evidence="8">
    <location>
        <begin position="89"/>
        <end position="252"/>
    </location>
</feature>
<dbReference type="GO" id="GO:0003724">
    <property type="term" value="F:RNA helicase activity"/>
    <property type="evidence" value="ECO:0007669"/>
    <property type="project" value="UniProtKB-EC"/>
</dbReference>
<dbReference type="Pfam" id="PF04408">
    <property type="entry name" value="WHD_HA2"/>
    <property type="match status" value="1"/>
</dbReference>
<evidence type="ECO:0000256" key="7">
    <source>
        <dbReference type="ARBA" id="ARBA00047984"/>
    </source>
</evidence>
<dbReference type="SMART" id="SM00847">
    <property type="entry name" value="HA2"/>
    <property type="match status" value="1"/>
</dbReference>
<dbReference type="PANTHER" id="PTHR18934">
    <property type="entry name" value="ATP-DEPENDENT RNA HELICASE"/>
    <property type="match status" value="1"/>
</dbReference>
<dbReference type="InterPro" id="IPR048333">
    <property type="entry name" value="HA2_WH"/>
</dbReference>
<sequence>MPSPSPPDAPLADLRARLTDLTLRDEHRIRRRFDRLRSTHGDDERGAALMKIAADVEESEARVARRRASVPQVTYPPQLPVSARKDELLEAIRDNQVVVVAGETGSGKTTQLPKICLELGRGVRGAIAHTQPRRLAARTVAERIAEELDVPLGDAVGYAVRFNDKTSESTLVRLVTDGLLLAQIQRDPLLRRYDTIIVDEAHERSLNIDFLLGCIKRILPRRPELKLIITSATIDPQRFSRHFGDAPIVEVSGRTYPVEVRYRPLAVEAPDGEEAPDDRDQIDAIGDAVQELRRESKGDVLVFLSGEREIRDTADALSGRFGDRLDVLPLYARLATAEQQRVFRPHSKQRVVLATNVAETSLTVPGIRYVVDPGSARISRYSARLKVQRLPIEAVSQASADQRKGRCGRQSDGICIRLYSEQEFEARPRFTDPEILRTNLASVILQMAALGLGAIEEFPFLEPPDRRQIRDGVLLLQELGALAEGELTPLGRKLAQLPVDPRLGRMVLEADRLDCADEAIVIAAALSIQDPRERPSEHQAQADQAHARFKDDDSDFTAFLSLWRYLREQQRAHNNSQFRKRLKREFLHYLRVREWQDLAGQLREAARGVGVTLNQQPAEMAEVHRALLSGLLSHVGMKETSARRRGEYLGARGARFMIFPGSGQARRQPAWVMAAELVETSRLWGRVVARIEPEWVEALAEHLVRRTHSEPRWEKKRSEVVATERVTLYGLPIVGGRTVSYARIDPVLARELFIRRALVEEDWHTRHHFFHDNRELIDQIEELEHRARRRDILVGDDVLFDFYDARIPADVVSGAHFDRWWKQERQRDPRRLTFTLDLLADRDAAAGALDERARPESWTQGALRLPLTYHFEPGAEHDGVTVHVPLPALAGLSEQGFEWLVPAFRLELITTLIRSLPKELRRPLVPVPDVAAQVLAALTPEEPRSAQLLDTIARAIVRLRGVRVSPGDFDRGRLPAWLRMRFRIEEEDGRLVAEGDDLEALRARVRPRLQAELTASAGSTLERSGLRSWTIGTLPRTVELPGTGGMAKAYPALVDEGASVGVRVMDTPGEQWVAMHGGTRRLLLLSVPGATLKHVQGQLGATAALALATAPHGSAAAVLDDAMNAAVDALMAEAGGPAWDAVGFARLRDHVAGNLVERTTAIVAQVSRILALRGEIMERIATLAAPQYEAVRLDVARQAGRLVYPGFVAGTGVARLDDVERYLRGAVHRLDRVPDHRAADADRMKAVHELEQAVQERRASWPPGRPFPPALFEVGWLLEELRMSHFAQPLGVRGQVSSKRIRRALAEAWAAG</sequence>
<dbReference type="FunFam" id="3.40.50.300:FF:000575">
    <property type="entry name" value="ATP-dependent helicase hrpA"/>
    <property type="match status" value="1"/>
</dbReference>
<dbReference type="STRING" id="469383.Cwoe_0267"/>
<evidence type="ECO:0000259" key="8">
    <source>
        <dbReference type="PROSITE" id="PS51192"/>
    </source>
</evidence>
<dbReference type="GO" id="GO:0003723">
    <property type="term" value="F:RNA binding"/>
    <property type="evidence" value="ECO:0007669"/>
    <property type="project" value="TreeGrafter"/>
</dbReference>
<evidence type="ECO:0000313" key="11">
    <source>
        <dbReference type="Proteomes" id="UP000008229"/>
    </source>
</evidence>
<dbReference type="SMART" id="SM00382">
    <property type="entry name" value="AAA"/>
    <property type="match status" value="1"/>
</dbReference>
<keyword evidence="5 10" id="KW-0347">Helicase</keyword>
<dbReference type="KEGG" id="cwo:Cwoe_0267"/>
<accession>D3F630</accession>
<name>D3F630_CONWI</name>
<dbReference type="Pfam" id="PF07717">
    <property type="entry name" value="OB_NTP_bind"/>
    <property type="match status" value="1"/>
</dbReference>
<dbReference type="InterPro" id="IPR014001">
    <property type="entry name" value="Helicase_ATP-bd"/>
</dbReference>
<dbReference type="eggNOG" id="COG1643">
    <property type="taxonomic scope" value="Bacteria"/>
</dbReference>
<protein>
    <recommendedName>
        <fullName evidence="2">RNA helicase</fullName>
        <ecNumber evidence="2">3.6.4.13</ecNumber>
    </recommendedName>
</protein>
<reference evidence="11" key="2">
    <citation type="submission" date="2010-01" db="EMBL/GenBank/DDBJ databases">
        <title>The complete genome of Conexibacter woesei DSM 14684.</title>
        <authorList>
            <consortium name="US DOE Joint Genome Institute (JGI-PGF)"/>
            <person name="Lucas S."/>
            <person name="Copeland A."/>
            <person name="Lapidus A."/>
            <person name="Glavina del Rio T."/>
            <person name="Dalin E."/>
            <person name="Tice H."/>
            <person name="Bruce D."/>
            <person name="Goodwin L."/>
            <person name="Pitluck S."/>
            <person name="Kyrpides N."/>
            <person name="Mavromatis K."/>
            <person name="Ivanova N."/>
            <person name="Mikhailova N."/>
            <person name="Chertkov O."/>
            <person name="Brettin T."/>
            <person name="Detter J.C."/>
            <person name="Han C."/>
            <person name="Larimer F."/>
            <person name="Land M."/>
            <person name="Hauser L."/>
            <person name="Markowitz V."/>
            <person name="Cheng J.-F."/>
            <person name="Hugenholtz P."/>
            <person name="Woyke T."/>
            <person name="Wu D."/>
            <person name="Pukall R."/>
            <person name="Steenblock K."/>
            <person name="Schneider S."/>
            <person name="Klenk H.-P."/>
            <person name="Eisen J.A."/>
        </authorList>
    </citation>
    <scope>NUCLEOTIDE SEQUENCE [LARGE SCALE GENOMIC DNA]</scope>
    <source>
        <strain evidence="11">DSM 14684 / CIP 108061 / JCM 11494 / NBRC 100937 / ID131577</strain>
    </source>
</reference>
<dbReference type="Proteomes" id="UP000008229">
    <property type="component" value="Chromosome"/>
</dbReference>
<keyword evidence="6" id="KW-0067">ATP-binding</keyword>
<dbReference type="PROSITE" id="PS51192">
    <property type="entry name" value="HELICASE_ATP_BIND_1"/>
    <property type="match status" value="1"/>
</dbReference>
<evidence type="ECO:0000256" key="1">
    <source>
        <dbReference type="ARBA" id="ARBA00008792"/>
    </source>
</evidence>
<dbReference type="EMBL" id="CP001854">
    <property type="protein sequence ID" value="ADB48703.1"/>
    <property type="molecule type" value="Genomic_DNA"/>
</dbReference>
<dbReference type="Gene3D" id="3.40.50.300">
    <property type="entry name" value="P-loop containing nucleotide triphosphate hydrolases"/>
    <property type="match status" value="2"/>
</dbReference>
<dbReference type="EC" id="3.6.4.13" evidence="2"/>
<dbReference type="InterPro" id="IPR024590">
    <property type="entry name" value="HrpA_C"/>
</dbReference>
<dbReference type="Pfam" id="PF21010">
    <property type="entry name" value="HA2_C"/>
    <property type="match status" value="1"/>
</dbReference>
<dbReference type="Pfam" id="PF00270">
    <property type="entry name" value="DEAD"/>
    <property type="match status" value="1"/>
</dbReference>
<dbReference type="CDD" id="cd18791">
    <property type="entry name" value="SF2_C_RHA"/>
    <property type="match status" value="1"/>
</dbReference>
<keyword evidence="11" id="KW-1185">Reference proteome</keyword>
<dbReference type="InterPro" id="IPR007502">
    <property type="entry name" value="Helicase-assoc_dom"/>
</dbReference>
<dbReference type="RefSeq" id="WP_012931756.1">
    <property type="nucleotide sequence ID" value="NC_013739.1"/>
</dbReference>
<dbReference type="InterPro" id="IPR001650">
    <property type="entry name" value="Helicase_C-like"/>
</dbReference>
<dbReference type="FunFam" id="3.40.50.300:FF:000439">
    <property type="entry name" value="ATP-dependent RNA helicase HrpA"/>
    <property type="match status" value="1"/>
</dbReference>
<keyword evidence="4" id="KW-0378">Hydrolase</keyword>
<evidence type="ECO:0000259" key="9">
    <source>
        <dbReference type="PROSITE" id="PS51194"/>
    </source>
</evidence>
<dbReference type="InterPro" id="IPR011709">
    <property type="entry name" value="DEAD-box_helicase_OB_fold"/>
</dbReference>
<reference evidence="10 11" key="1">
    <citation type="journal article" date="2010" name="Stand. Genomic Sci.">
        <title>Complete genome sequence of Conexibacter woesei type strain (ID131577).</title>
        <authorList>
            <person name="Pukall R."/>
            <person name="Lapidus A."/>
            <person name="Glavina Del Rio T."/>
            <person name="Copeland A."/>
            <person name="Tice H."/>
            <person name="Cheng J.-F."/>
            <person name="Lucas S."/>
            <person name="Chen F."/>
            <person name="Nolan M."/>
            <person name="Bruce D."/>
            <person name="Goodwin L."/>
            <person name="Pitluck S."/>
            <person name="Mavromatis K."/>
            <person name="Ivanova N."/>
            <person name="Ovchinnikova G."/>
            <person name="Pati A."/>
            <person name="Chen A."/>
            <person name="Palaniappan K."/>
            <person name="Land M."/>
            <person name="Hauser L."/>
            <person name="Chang Y.-J."/>
            <person name="Jeffries C.D."/>
            <person name="Chain P."/>
            <person name="Meincke L."/>
            <person name="Sims D."/>
            <person name="Brettin T."/>
            <person name="Detter J.C."/>
            <person name="Rohde M."/>
            <person name="Goeker M."/>
            <person name="Bristow J."/>
            <person name="Eisen J.A."/>
            <person name="Markowitz V."/>
            <person name="Kyrpides N.C."/>
            <person name="Klenk H.-P."/>
            <person name="Hugenholtz P."/>
        </authorList>
    </citation>
    <scope>NUCLEOTIDE SEQUENCE [LARGE SCALE GENOMIC DNA]</scope>
    <source>
        <strain evidence="11">DSM 14684 / CIP 108061 / JCM 11494 / NBRC 100937 / ID131577</strain>
    </source>
</reference>
<comment type="similarity">
    <text evidence="1">Belongs to the DEAD box helicase family. DEAH subfamily.</text>
</comment>
<dbReference type="FunFam" id="1.20.120.1080:FF:000005">
    <property type="entry name" value="ATP-dependent helicase HrpA"/>
    <property type="match status" value="1"/>
</dbReference>
<dbReference type="SMART" id="SM00487">
    <property type="entry name" value="DEXDc"/>
    <property type="match status" value="1"/>
</dbReference>
<proteinExistence type="inferred from homology"/>
<evidence type="ECO:0000256" key="5">
    <source>
        <dbReference type="ARBA" id="ARBA00022806"/>
    </source>
</evidence>
<dbReference type="GO" id="GO:0016787">
    <property type="term" value="F:hydrolase activity"/>
    <property type="evidence" value="ECO:0007669"/>
    <property type="project" value="UniProtKB-KW"/>
</dbReference>
<evidence type="ECO:0000256" key="2">
    <source>
        <dbReference type="ARBA" id="ARBA00012552"/>
    </source>
</evidence>
<dbReference type="NCBIfam" id="NF008348">
    <property type="entry name" value="PRK11131.1"/>
    <property type="match status" value="1"/>
</dbReference>
<dbReference type="SUPFAM" id="SSF52540">
    <property type="entry name" value="P-loop containing nucleoside triphosphate hydrolases"/>
    <property type="match status" value="1"/>
</dbReference>
<dbReference type="SMART" id="SM00490">
    <property type="entry name" value="HELICc"/>
    <property type="match status" value="1"/>
</dbReference>
<feature type="domain" description="Helicase C-terminal" evidence="9">
    <location>
        <begin position="281"/>
        <end position="451"/>
    </location>
</feature>
<dbReference type="InterPro" id="IPR027417">
    <property type="entry name" value="P-loop_NTPase"/>
</dbReference>
<dbReference type="InterPro" id="IPR010222">
    <property type="entry name" value="RNA_helicase_HrpA"/>
</dbReference>
<keyword evidence="3" id="KW-0547">Nucleotide-binding</keyword>
<dbReference type="InterPro" id="IPR003593">
    <property type="entry name" value="AAA+_ATPase"/>
</dbReference>
<evidence type="ECO:0000256" key="3">
    <source>
        <dbReference type="ARBA" id="ARBA00022741"/>
    </source>
</evidence>
<dbReference type="OrthoDB" id="9805617at2"/>
<organism evidence="10 11">
    <name type="scientific">Conexibacter woesei (strain DSM 14684 / CCUG 47730 / CIP 108061 / JCM 11494 / NBRC 100937 / ID131577)</name>
    <dbReference type="NCBI Taxonomy" id="469383"/>
    <lineage>
        <taxon>Bacteria</taxon>
        <taxon>Bacillati</taxon>
        <taxon>Actinomycetota</taxon>
        <taxon>Thermoleophilia</taxon>
        <taxon>Solirubrobacterales</taxon>
        <taxon>Conexibacteraceae</taxon>
        <taxon>Conexibacter</taxon>
    </lineage>
</organism>
<evidence type="ECO:0000313" key="10">
    <source>
        <dbReference type="EMBL" id="ADB48703.1"/>
    </source>
</evidence>
<comment type="catalytic activity">
    <reaction evidence="7">
        <text>ATP + H2O = ADP + phosphate + H(+)</text>
        <dbReference type="Rhea" id="RHEA:13065"/>
        <dbReference type="ChEBI" id="CHEBI:15377"/>
        <dbReference type="ChEBI" id="CHEBI:15378"/>
        <dbReference type="ChEBI" id="CHEBI:30616"/>
        <dbReference type="ChEBI" id="CHEBI:43474"/>
        <dbReference type="ChEBI" id="CHEBI:456216"/>
        <dbReference type="EC" id="3.6.4.13"/>
    </reaction>
</comment>